<dbReference type="EMBL" id="QGKX02000996">
    <property type="protein sequence ID" value="KAF3556702.1"/>
    <property type="molecule type" value="Genomic_DNA"/>
</dbReference>
<evidence type="ECO:0000313" key="3">
    <source>
        <dbReference type="Proteomes" id="UP000712600"/>
    </source>
</evidence>
<dbReference type="Proteomes" id="UP000712600">
    <property type="component" value="Unassembled WGS sequence"/>
</dbReference>
<evidence type="ECO:0000313" key="2">
    <source>
        <dbReference type="EMBL" id="KAF3556702.1"/>
    </source>
</evidence>
<gene>
    <name evidence="2" type="ORF">F2Q69_00013465</name>
</gene>
<feature type="region of interest" description="Disordered" evidence="1">
    <location>
        <begin position="314"/>
        <end position="354"/>
    </location>
</feature>
<proteinExistence type="predicted"/>
<dbReference type="AlphaFoldDB" id="A0A8S9QSD5"/>
<protein>
    <submittedName>
        <fullName evidence="2">Uncharacterized protein</fullName>
    </submittedName>
</protein>
<organism evidence="2 3">
    <name type="scientific">Brassica cretica</name>
    <name type="common">Mustard</name>
    <dbReference type="NCBI Taxonomy" id="69181"/>
    <lineage>
        <taxon>Eukaryota</taxon>
        <taxon>Viridiplantae</taxon>
        <taxon>Streptophyta</taxon>
        <taxon>Embryophyta</taxon>
        <taxon>Tracheophyta</taxon>
        <taxon>Spermatophyta</taxon>
        <taxon>Magnoliopsida</taxon>
        <taxon>eudicotyledons</taxon>
        <taxon>Gunneridae</taxon>
        <taxon>Pentapetalae</taxon>
        <taxon>rosids</taxon>
        <taxon>malvids</taxon>
        <taxon>Brassicales</taxon>
        <taxon>Brassicaceae</taxon>
        <taxon>Brassiceae</taxon>
        <taxon>Brassica</taxon>
    </lineage>
</organism>
<sequence>MHRLISYRRFGRAWSLRSDRTLVRARSLRSDRVEWAFGPYVATELWLELGRYVATERSTCEMSGSKGDEALAEYKKALEVMSARKSAPKRAASVEDDEKKSKASGSSPSASYDWTTVPTNLNTKVFPSTPVILGSEEDSTVSIQSLQGDLLQVASQLFHLGERMIGAASTKAEMDALASQLREEMGVVLAKDKEIKALRLKVRNQDEAGELAAAENVSLRGQLKNREDELNDLKDFAETIEAEKAMAVNGSKVASRWELMQEWINGQTDSWDPANVLEQYKTGEITEAKLLGLHTPSFESELLVPGDVEAEKTRVLGKNTPVSFSPASRQDPDPRVPDKGTVQVPTRRNLVFGP</sequence>
<comment type="caution">
    <text evidence="2">The sequence shown here is derived from an EMBL/GenBank/DDBJ whole genome shotgun (WGS) entry which is preliminary data.</text>
</comment>
<name>A0A8S9QSD5_BRACR</name>
<evidence type="ECO:0000256" key="1">
    <source>
        <dbReference type="SAM" id="MobiDB-lite"/>
    </source>
</evidence>
<accession>A0A8S9QSD5</accession>
<feature type="region of interest" description="Disordered" evidence="1">
    <location>
        <begin position="87"/>
        <end position="114"/>
    </location>
</feature>
<reference evidence="2" key="1">
    <citation type="submission" date="2019-12" db="EMBL/GenBank/DDBJ databases">
        <title>Genome sequencing and annotation of Brassica cretica.</title>
        <authorList>
            <person name="Studholme D.J."/>
            <person name="Sarris P."/>
        </authorList>
    </citation>
    <scope>NUCLEOTIDE SEQUENCE</scope>
    <source>
        <strain evidence="2">PFS-109/04</strain>
        <tissue evidence="2">Leaf</tissue>
    </source>
</reference>